<sequence>MTTRNVYTTTFDESNGQTIQAEHCPECDGRLRTEGGEHRCTECGLIVNEYWIDNTAQPRVFSSEERSRKRTGAPLTVSRHDRGLSTEIGYKKDGYGKMLSGKRQREFGRLRKQQNRARFGSKQERNLAHGFGEIKRMSGALGLDKTVVEFASQLFRTAQNENLLVGRSIESMSSASLYAACRCTGTTRTLNDVARVAACRYQRVKNDYKVLNAELGLAAAVQRPKQLVPRIASACDVSRLAERRALELADVAWDEGLANGRAPSGIAAACVYMAVDEVGDAITQVDVAKTAGTSPVTLRGRYEELQNVAL</sequence>
<keyword evidence="3" id="KW-0804">Transcription</keyword>
<name>A0A0W1RB87_9EURY</name>
<dbReference type="InterPro" id="IPR036915">
    <property type="entry name" value="Cyclin-like_sf"/>
</dbReference>
<dbReference type="InterPro" id="IPR013150">
    <property type="entry name" value="TFIIB_cyclin"/>
</dbReference>
<dbReference type="OrthoDB" id="7429at2157"/>
<dbReference type="STRING" id="1514971.AUR64_07725"/>
<dbReference type="EMBL" id="LOPU01000017">
    <property type="protein sequence ID" value="KTG10657.1"/>
    <property type="molecule type" value="Genomic_DNA"/>
</dbReference>
<gene>
    <name evidence="5" type="ORF">AUR64_07725</name>
</gene>
<dbReference type="Pfam" id="PF00382">
    <property type="entry name" value="TFIIB"/>
    <property type="match status" value="2"/>
</dbReference>
<dbReference type="GO" id="GO:0070897">
    <property type="term" value="P:transcription preinitiation complex assembly"/>
    <property type="evidence" value="ECO:0007669"/>
    <property type="project" value="InterPro"/>
</dbReference>
<evidence type="ECO:0000313" key="5">
    <source>
        <dbReference type="EMBL" id="KTG10657.1"/>
    </source>
</evidence>
<evidence type="ECO:0000256" key="2">
    <source>
        <dbReference type="ARBA" id="ARBA00023015"/>
    </source>
</evidence>
<accession>A0A0W1RB87</accession>
<dbReference type="GO" id="GO:0017025">
    <property type="term" value="F:TBP-class protein binding"/>
    <property type="evidence" value="ECO:0007669"/>
    <property type="project" value="InterPro"/>
</dbReference>
<dbReference type="SUPFAM" id="SSF47954">
    <property type="entry name" value="Cyclin-like"/>
    <property type="match status" value="2"/>
</dbReference>
<dbReference type="Gene3D" id="1.10.472.10">
    <property type="entry name" value="Cyclin-like"/>
    <property type="match status" value="1"/>
</dbReference>
<feature type="domain" description="Cyclin-like" evidence="4">
    <location>
        <begin position="226"/>
        <end position="307"/>
    </location>
</feature>
<dbReference type="SMART" id="SM00385">
    <property type="entry name" value="CYCLIN"/>
    <property type="match status" value="2"/>
</dbReference>
<feature type="domain" description="Cyclin-like" evidence="4">
    <location>
        <begin position="132"/>
        <end position="213"/>
    </location>
</feature>
<evidence type="ECO:0000313" key="6">
    <source>
        <dbReference type="Proteomes" id="UP000054387"/>
    </source>
</evidence>
<evidence type="ECO:0000259" key="4">
    <source>
        <dbReference type="SMART" id="SM00385"/>
    </source>
</evidence>
<reference evidence="5 6" key="1">
    <citation type="submission" date="2015-12" db="EMBL/GenBank/DDBJ databases">
        <title>Haloprofundus marisrubri gen. nov., sp. nov., an extremely halophilic archaeon isolated from the Discovery deep brine-seawater interface in the Red Sea.</title>
        <authorList>
            <person name="Zhang G."/>
            <person name="Stingl U."/>
            <person name="Rashid M."/>
        </authorList>
    </citation>
    <scope>NUCLEOTIDE SEQUENCE [LARGE SCALE GENOMIC DNA]</scope>
    <source>
        <strain evidence="5 6">SB9</strain>
    </source>
</reference>
<evidence type="ECO:0000256" key="3">
    <source>
        <dbReference type="ARBA" id="ARBA00023163"/>
    </source>
</evidence>
<proteinExistence type="predicted"/>
<organism evidence="5 6">
    <name type="scientific">Haloprofundus marisrubri</name>
    <dbReference type="NCBI Taxonomy" id="1514971"/>
    <lineage>
        <taxon>Archaea</taxon>
        <taxon>Methanobacteriati</taxon>
        <taxon>Methanobacteriota</taxon>
        <taxon>Stenosarchaea group</taxon>
        <taxon>Halobacteria</taxon>
        <taxon>Halobacteriales</taxon>
        <taxon>Haloferacaceae</taxon>
        <taxon>Haloprofundus</taxon>
    </lineage>
</organism>
<dbReference type="SUPFAM" id="SSF57783">
    <property type="entry name" value="Zinc beta-ribbon"/>
    <property type="match status" value="1"/>
</dbReference>
<dbReference type="AlphaFoldDB" id="A0A0W1RB87"/>
<keyword evidence="2" id="KW-0805">Transcription regulation</keyword>
<comment type="caution">
    <text evidence="5">The sequence shown here is derived from an EMBL/GenBank/DDBJ whole genome shotgun (WGS) entry which is preliminary data.</text>
</comment>
<dbReference type="InterPro" id="IPR000812">
    <property type="entry name" value="TFIIB"/>
</dbReference>
<keyword evidence="6" id="KW-1185">Reference proteome</keyword>
<dbReference type="Proteomes" id="UP000054387">
    <property type="component" value="Unassembled WGS sequence"/>
</dbReference>
<dbReference type="RefSeq" id="WP_058580981.1">
    <property type="nucleotide sequence ID" value="NZ_LOPU01000017.1"/>
</dbReference>
<dbReference type="GO" id="GO:0097550">
    <property type="term" value="C:transcription preinitiation complex"/>
    <property type="evidence" value="ECO:0007669"/>
    <property type="project" value="TreeGrafter"/>
</dbReference>
<dbReference type="PRINTS" id="PR00685">
    <property type="entry name" value="TIFACTORIIB"/>
</dbReference>
<dbReference type="InterPro" id="IPR013763">
    <property type="entry name" value="Cyclin-like_dom"/>
</dbReference>
<protein>
    <recommendedName>
        <fullName evidence="4">Cyclin-like domain-containing protein</fullName>
    </recommendedName>
</protein>
<dbReference type="Gene3D" id="1.10.472.170">
    <property type="match status" value="1"/>
</dbReference>
<evidence type="ECO:0000256" key="1">
    <source>
        <dbReference type="ARBA" id="ARBA00022737"/>
    </source>
</evidence>
<keyword evidence="1" id="KW-0677">Repeat</keyword>
<dbReference type="PANTHER" id="PTHR11618">
    <property type="entry name" value="TRANSCRIPTION INITIATION FACTOR IIB-RELATED"/>
    <property type="match status" value="1"/>
</dbReference>
<dbReference type="PANTHER" id="PTHR11618:SF13">
    <property type="entry name" value="TRANSCRIPTION INITIATION FACTOR IIB"/>
    <property type="match status" value="1"/>
</dbReference>